<dbReference type="OrthoDB" id="9968at2157"/>
<organism evidence="2 3">
    <name type="scientific">Methanomethylovorans hollandica (strain DSM 15978 / NBRC 107637 / DMS1)</name>
    <dbReference type="NCBI Taxonomy" id="867904"/>
    <lineage>
        <taxon>Archaea</taxon>
        <taxon>Methanobacteriati</taxon>
        <taxon>Methanobacteriota</taxon>
        <taxon>Stenosarchaea group</taxon>
        <taxon>Methanomicrobia</taxon>
        <taxon>Methanosarcinales</taxon>
        <taxon>Methanosarcinaceae</taxon>
        <taxon>Methanomethylovorans</taxon>
    </lineage>
</organism>
<sequence>MHTIYSDGDLYPSELVTKARDIGLKAISVTDHDTVDGLESIERECKKMGLQFIPGIEFTTNFDPQGIEVHVLGYGFDKDDPYLQKKLEITKKRAWKYADEMVDLLSSHGWLVDYSRLESAKGIITKHDIALAVVNRDMSTYEFHDLWLTEKSKYFIDVEKFQIEEAIEIIHKAGGKAVGAHMIRTLDQYSSLPLLADVVDHFVKCGIDGFEVFYGKSNWQQVKSMLELCRTYGLIITGGSDYHGTGRIGRCPLGSYNVHNFNHDEEKLLNILSKSPIPASESTAENKDLVI</sequence>
<dbReference type="AlphaFoldDB" id="L0KTE3"/>
<dbReference type="Gene3D" id="3.20.20.140">
    <property type="entry name" value="Metal-dependent hydrolases"/>
    <property type="match status" value="1"/>
</dbReference>
<accession>L0KTE3</accession>
<dbReference type="GeneID" id="14407545"/>
<dbReference type="PANTHER" id="PTHR42924:SF3">
    <property type="entry name" value="POLYMERASE_HISTIDINOL PHOSPHATASE N-TERMINAL DOMAIN-CONTAINING PROTEIN"/>
    <property type="match status" value="1"/>
</dbReference>
<dbReference type="Gene3D" id="1.10.150.650">
    <property type="match status" value="1"/>
</dbReference>
<keyword evidence="3" id="KW-1185">Reference proteome</keyword>
<evidence type="ECO:0000313" key="2">
    <source>
        <dbReference type="EMBL" id="AGB48707.1"/>
    </source>
</evidence>
<dbReference type="GO" id="GO:0004534">
    <property type="term" value="F:5'-3' RNA exonuclease activity"/>
    <property type="evidence" value="ECO:0007669"/>
    <property type="project" value="TreeGrafter"/>
</dbReference>
<dbReference type="GO" id="GO:0035312">
    <property type="term" value="F:5'-3' DNA exonuclease activity"/>
    <property type="evidence" value="ECO:0007669"/>
    <property type="project" value="TreeGrafter"/>
</dbReference>
<dbReference type="InterPro" id="IPR003141">
    <property type="entry name" value="Pol/His_phosphatase_N"/>
</dbReference>
<proteinExistence type="predicted"/>
<evidence type="ECO:0000313" key="3">
    <source>
        <dbReference type="Proteomes" id="UP000010866"/>
    </source>
</evidence>
<dbReference type="SMART" id="SM00481">
    <property type="entry name" value="POLIIIAc"/>
    <property type="match status" value="1"/>
</dbReference>
<dbReference type="Pfam" id="PF02811">
    <property type="entry name" value="PHP"/>
    <property type="match status" value="1"/>
</dbReference>
<name>L0KTE3_METHD</name>
<dbReference type="InterPro" id="IPR004013">
    <property type="entry name" value="PHP_dom"/>
</dbReference>
<dbReference type="PANTHER" id="PTHR42924">
    <property type="entry name" value="EXONUCLEASE"/>
    <property type="match status" value="1"/>
</dbReference>
<reference evidence="3" key="1">
    <citation type="submission" date="2012-02" db="EMBL/GenBank/DDBJ databases">
        <title>Complete sequence of chromosome of Methanomethylovorans hollandica DSM 15978.</title>
        <authorList>
            <person name="Lucas S."/>
            <person name="Copeland A."/>
            <person name="Lapidus A."/>
            <person name="Glavina del Rio T."/>
            <person name="Dalin E."/>
            <person name="Tice H."/>
            <person name="Bruce D."/>
            <person name="Goodwin L."/>
            <person name="Pitluck S."/>
            <person name="Peters L."/>
            <person name="Mikhailova N."/>
            <person name="Held B."/>
            <person name="Kyrpides N."/>
            <person name="Mavromatis K."/>
            <person name="Ivanova N."/>
            <person name="Brettin T."/>
            <person name="Detter J.C."/>
            <person name="Han C."/>
            <person name="Larimer F."/>
            <person name="Land M."/>
            <person name="Hauser L."/>
            <person name="Markowitz V."/>
            <person name="Cheng J.-F."/>
            <person name="Hugenholtz P."/>
            <person name="Woyke T."/>
            <person name="Wu D."/>
            <person name="Spring S."/>
            <person name="Schroeder M."/>
            <person name="Brambilla E."/>
            <person name="Klenk H.-P."/>
            <person name="Eisen J.A."/>
        </authorList>
    </citation>
    <scope>NUCLEOTIDE SEQUENCE [LARGE SCALE GENOMIC DNA]</scope>
    <source>
        <strain evidence="3">DSM 15978 / NBRC 107637 / DMS1</strain>
    </source>
</reference>
<dbReference type="RefSeq" id="WP_015323876.1">
    <property type="nucleotide sequence ID" value="NC_019977.1"/>
</dbReference>
<gene>
    <name evidence="2" type="ordered locus">Metho_0439</name>
</gene>
<dbReference type="InterPro" id="IPR052018">
    <property type="entry name" value="PHP_domain"/>
</dbReference>
<dbReference type="CDD" id="cd07438">
    <property type="entry name" value="PHP_HisPPase_AMP"/>
    <property type="match status" value="1"/>
</dbReference>
<evidence type="ECO:0000259" key="1">
    <source>
        <dbReference type="SMART" id="SM00481"/>
    </source>
</evidence>
<protein>
    <submittedName>
        <fullName evidence="2">Putative metal-dependent phosphoesterase, PHP family</fullName>
    </submittedName>
</protein>
<dbReference type="EMBL" id="CP003362">
    <property type="protein sequence ID" value="AGB48707.1"/>
    <property type="molecule type" value="Genomic_DNA"/>
</dbReference>
<dbReference type="STRING" id="867904.Metho_0439"/>
<feature type="domain" description="Polymerase/histidinol phosphatase N-terminal" evidence="1">
    <location>
        <begin position="1"/>
        <end position="62"/>
    </location>
</feature>
<dbReference type="Proteomes" id="UP000010866">
    <property type="component" value="Chromosome"/>
</dbReference>
<dbReference type="SUPFAM" id="SSF89550">
    <property type="entry name" value="PHP domain-like"/>
    <property type="match status" value="1"/>
</dbReference>
<dbReference type="InterPro" id="IPR016195">
    <property type="entry name" value="Pol/histidinol_Pase-like"/>
</dbReference>
<dbReference type="HOGENOM" id="CLU_067347_1_0_2"/>
<dbReference type="KEGG" id="mhz:Metho_0439"/>